<dbReference type="PANTHER" id="PTHR33488:SF2">
    <property type="entry name" value="EARLY ENDOSOME ANTIGEN 1-LIKE"/>
    <property type="match status" value="1"/>
</dbReference>
<accession>A0AAE0M7K3</accession>
<keyword evidence="3" id="KW-1185">Reference proteome</keyword>
<feature type="region of interest" description="Disordered" evidence="1">
    <location>
        <begin position="294"/>
        <end position="314"/>
    </location>
</feature>
<feature type="compositionally biased region" description="Polar residues" evidence="1">
    <location>
        <begin position="297"/>
        <end position="314"/>
    </location>
</feature>
<reference evidence="2" key="2">
    <citation type="submission" date="2023-06" db="EMBL/GenBank/DDBJ databases">
        <authorList>
            <consortium name="Lawrence Berkeley National Laboratory"/>
            <person name="Haridas S."/>
            <person name="Hensen N."/>
            <person name="Bonometti L."/>
            <person name="Westerberg I."/>
            <person name="Brannstrom I.O."/>
            <person name="Guillou S."/>
            <person name="Cros-Aarteil S."/>
            <person name="Calhoun S."/>
            <person name="Kuo A."/>
            <person name="Mondo S."/>
            <person name="Pangilinan J."/>
            <person name="Riley R."/>
            <person name="Labutti K."/>
            <person name="Andreopoulos B."/>
            <person name="Lipzen A."/>
            <person name="Chen C."/>
            <person name="Yanf M."/>
            <person name="Daum C."/>
            <person name="Ng V."/>
            <person name="Clum A."/>
            <person name="Steindorff A."/>
            <person name="Ohm R."/>
            <person name="Martin F."/>
            <person name="Silar P."/>
            <person name="Natvig D."/>
            <person name="Lalanne C."/>
            <person name="Gautier V."/>
            <person name="Ament-Velasquez S.L."/>
            <person name="Kruys A."/>
            <person name="Hutchinson M.I."/>
            <person name="Powell A.J."/>
            <person name="Barry K."/>
            <person name="Miller A.N."/>
            <person name="Grigoriev I.V."/>
            <person name="Debuchy R."/>
            <person name="Gladieux P."/>
            <person name="Thoren M.H."/>
            <person name="Johannesson H."/>
        </authorList>
    </citation>
    <scope>NUCLEOTIDE SEQUENCE</scope>
    <source>
        <strain evidence="2">CBS 118394</strain>
    </source>
</reference>
<protein>
    <submittedName>
        <fullName evidence="2">Uncharacterized protein</fullName>
    </submittedName>
</protein>
<organism evidence="2 3">
    <name type="scientific">Apodospora peruviana</name>
    <dbReference type="NCBI Taxonomy" id="516989"/>
    <lineage>
        <taxon>Eukaryota</taxon>
        <taxon>Fungi</taxon>
        <taxon>Dikarya</taxon>
        <taxon>Ascomycota</taxon>
        <taxon>Pezizomycotina</taxon>
        <taxon>Sordariomycetes</taxon>
        <taxon>Sordariomycetidae</taxon>
        <taxon>Sordariales</taxon>
        <taxon>Lasiosphaeriaceae</taxon>
        <taxon>Apodospora</taxon>
    </lineage>
</organism>
<evidence type="ECO:0000256" key="1">
    <source>
        <dbReference type="SAM" id="MobiDB-lite"/>
    </source>
</evidence>
<dbReference type="Proteomes" id="UP001283341">
    <property type="component" value="Unassembled WGS sequence"/>
</dbReference>
<dbReference type="AlphaFoldDB" id="A0AAE0M7K3"/>
<reference evidence="2" key="1">
    <citation type="journal article" date="2023" name="Mol. Phylogenet. Evol.">
        <title>Genome-scale phylogeny and comparative genomics of the fungal order Sordariales.</title>
        <authorList>
            <person name="Hensen N."/>
            <person name="Bonometti L."/>
            <person name="Westerberg I."/>
            <person name="Brannstrom I.O."/>
            <person name="Guillou S."/>
            <person name="Cros-Aarteil S."/>
            <person name="Calhoun S."/>
            <person name="Haridas S."/>
            <person name="Kuo A."/>
            <person name="Mondo S."/>
            <person name="Pangilinan J."/>
            <person name="Riley R."/>
            <person name="LaButti K."/>
            <person name="Andreopoulos B."/>
            <person name="Lipzen A."/>
            <person name="Chen C."/>
            <person name="Yan M."/>
            <person name="Daum C."/>
            <person name="Ng V."/>
            <person name="Clum A."/>
            <person name="Steindorff A."/>
            <person name="Ohm R.A."/>
            <person name="Martin F."/>
            <person name="Silar P."/>
            <person name="Natvig D.O."/>
            <person name="Lalanne C."/>
            <person name="Gautier V."/>
            <person name="Ament-Velasquez S.L."/>
            <person name="Kruys A."/>
            <person name="Hutchinson M.I."/>
            <person name="Powell A.J."/>
            <person name="Barry K."/>
            <person name="Miller A.N."/>
            <person name="Grigoriev I.V."/>
            <person name="Debuchy R."/>
            <person name="Gladieux P."/>
            <person name="Hiltunen Thoren M."/>
            <person name="Johannesson H."/>
        </authorList>
    </citation>
    <scope>NUCLEOTIDE SEQUENCE</scope>
    <source>
        <strain evidence="2">CBS 118394</strain>
    </source>
</reference>
<evidence type="ECO:0000313" key="2">
    <source>
        <dbReference type="EMBL" id="KAK3321875.1"/>
    </source>
</evidence>
<evidence type="ECO:0000313" key="3">
    <source>
        <dbReference type="Proteomes" id="UP001283341"/>
    </source>
</evidence>
<comment type="caution">
    <text evidence="2">The sequence shown here is derived from an EMBL/GenBank/DDBJ whole genome shotgun (WGS) entry which is preliminary data.</text>
</comment>
<name>A0AAE0M7K3_9PEZI</name>
<sequence length="740" mass="80391">MPSDDKDLRVILEAKEKRDFAPNVTSQIIVEMKSSLLFQFSWEELLQSAPTAISSMGACFIASSSKKATLPLTPPSDKGFQYLKYPSVQANLVECTNLGRYAFLEAENGMGVIQLTSKAMNAKINDIVGSLGDPMLAKKLLRPQLGLLNGGARKCYDVAVAMDKKFESWLLYVCEMHAACVQQEVTTRDALLSNQICFAAEQTRLDYQKETAQEARKAADLVAKQVDLAADAFKQASEEFPSGWDLMGQQIVSDLAGAVNTALNAAMLALLDNLNPIAQPKAVVGGFVNGGDKGAPSNITPGQSTNTQNGVPKQTTDPAYVEIQKLATLLAALRVIISGQSSTGGIDWEKAKSSIKFISSMLRYSNKQFSSVATSAEPSITLSQILATASTVAAGIEAEVNKSKSVNWTSLHEDSQQVQTWQADFAAQYREANTLLATAKSIPGTAANGTAQINAKTTQVQAVLESAKNSLSTTQQMLTTAQENYTKTTGMVLEQQNKLRDIQAILTKLTAGNISLDEIKRILIECIKLIIILKQQVSNLVRFFKAMVSAVDICVKSYVEPFLETVKAIGANDGNDPYEKLKIGDITLTDLQRSNIYSIAVTLRSYFSIFGDIAKMWVDLSKESVMPGLSLCDDISQTVEGPWANEAEVKKRVTTLYDWSRKASERVAQVMRDKQAETLDSMESRIQEVKDTTSRIEPPAAEIAKAIEAGIEVTRAAATKSIEARATTSALSRFAIADDE</sequence>
<gene>
    <name evidence="2" type="ORF">B0H66DRAFT_581333</name>
</gene>
<dbReference type="EMBL" id="JAUEDM010000003">
    <property type="protein sequence ID" value="KAK3321875.1"/>
    <property type="molecule type" value="Genomic_DNA"/>
</dbReference>
<proteinExistence type="predicted"/>
<dbReference type="PANTHER" id="PTHR33488">
    <property type="entry name" value="ZGC:162509"/>
    <property type="match status" value="1"/>
</dbReference>